<sequence>MLCPSKRHSPTSGLSKPERRLNNVVLPAPLGPINAVIEPRCTSICETSTATTPPKWRRTPSATKIGSGLETPGVESIVANAARTVVASSPYFRSASIERHFLSVTEKPLWPENN</sequence>
<dbReference type="AntiFam" id="ANF00112">
    <property type="entry name" value="Shadow ORF (opposite phnC)"/>
</dbReference>
<protein>
    <submittedName>
        <fullName evidence="2">Unannotated protein</fullName>
    </submittedName>
</protein>
<reference evidence="2" key="1">
    <citation type="submission" date="2020-05" db="EMBL/GenBank/DDBJ databases">
        <authorList>
            <person name="Chiriac C."/>
            <person name="Salcher M."/>
            <person name="Ghai R."/>
            <person name="Kavagutti S V."/>
        </authorList>
    </citation>
    <scope>NUCLEOTIDE SEQUENCE</scope>
</reference>
<feature type="region of interest" description="Disordered" evidence="1">
    <location>
        <begin position="1"/>
        <end position="20"/>
    </location>
</feature>
<gene>
    <name evidence="2" type="ORF">UFOPK2292_00766</name>
</gene>
<organism evidence="2">
    <name type="scientific">freshwater metagenome</name>
    <dbReference type="NCBI Taxonomy" id="449393"/>
    <lineage>
        <taxon>unclassified sequences</taxon>
        <taxon>metagenomes</taxon>
        <taxon>ecological metagenomes</taxon>
    </lineage>
</organism>
<dbReference type="AlphaFoldDB" id="A0A6J6MAD1"/>
<dbReference type="EMBL" id="CAEZWU010000100">
    <property type="protein sequence ID" value="CAB4670279.1"/>
    <property type="molecule type" value="Genomic_DNA"/>
</dbReference>
<evidence type="ECO:0000256" key="1">
    <source>
        <dbReference type="SAM" id="MobiDB-lite"/>
    </source>
</evidence>
<accession>A0A6J6MAD1</accession>
<proteinExistence type="predicted"/>
<evidence type="ECO:0000313" key="2">
    <source>
        <dbReference type="EMBL" id="CAB4670279.1"/>
    </source>
</evidence>
<name>A0A6J6MAD1_9ZZZZ</name>
<feature type="region of interest" description="Disordered" evidence="1">
    <location>
        <begin position="47"/>
        <end position="68"/>
    </location>
</feature>